<dbReference type="Proteomes" id="UP000287033">
    <property type="component" value="Unassembled WGS sequence"/>
</dbReference>
<proteinExistence type="predicted"/>
<comment type="caution">
    <text evidence="1">The sequence shown here is derived from an EMBL/GenBank/DDBJ whole genome shotgun (WGS) entry which is preliminary data.</text>
</comment>
<feature type="non-terminal residue" evidence="1">
    <location>
        <position position="1"/>
    </location>
</feature>
<dbReference type="EMBL" id="BEZZ01239650">
    <property type="protein sequence ID" value="GCC48188.1"/>
    <property type="molecule type" value="Genomic_DNA"/>
</dbReference>
<dbReference type="AlphaFoldDB" id="A0A401TZX2"/>
<protein>
    <submittedName>
        <fullName evidence="1">Uncharacterized protein</fullName>
    </submittedName>
</protein>
<keyword evidence="2" id="KW-1185">Reference proteome</keyword>
<feature type="non-terminal residue" evidence="1">
    <location>
        <position position="192"/>
    </location>
</feature>
<accession>A0A401TZX2</accession>
<reference evidence="1 2" key="1">
    <citation type="journal article" date="2018" name="Nat. Ecol. Evol.">
        <title>Shark genomes provide insights into elasmobranch evolution and the origin of vertebrates.</title>
        <authorList>
            <person name="Hara Y"/>
            <person name="Yamaguchi K"/>
            <person name="Onimaru K"/>
            <person name="Kadota M"/>
            <person name="Koyanagi M"/>
            <person name="Keeley SD"/>
            <person name="Tatsumi K"/>
            <person name="Tanaka K"/>
            <person name="Motone F"/>
            <person name="Kageyama Y"/>
            <person name="Nozu R"/>
            <person name="Adachi N"/>
            <person name="Nishimura O"/>
            <person name="Nakagawa R"/>
            <person name="Tanegashima C"/>
            <person name="Kiyatake I"/>
            <person name="Matsumoto R"/>
            <person name="Murakumo K"/>
            <person name="Nishida K"/>
            <person name="Terakita A"/>
            <person name="Kuratani S"/>
            <person name="Sato K"/>
            <person name="Hyodo S Kuraku.S."/>
        </authorList>
    </citation>
    <scope>NUCLEOTIDE SEQUENCE [LARGE SCALE GENOMIC DNA]</scope>
</reference>
<name>A0A401TZX2_CHIPU</name>
<sequence>QRIDEAGRAFRGRRALGQRQAFGDAQRAVLRIHRPADHRDRPAHQRLRGVRRTGPDDDAGAFIADRHRLVEPGGKARQRRIRHARGHHRQFLAAGDLGGGHVGRADQETEVGRIDRARLDPDHDLVGAWLGGRDIDQRQFQFAILLEQRTQLQTALAVTHHTFSLEFVFARRDMLPAERTAQPIWAEPAMKS</sequence>
<evidence type="ECO:0000313" key="2">
    <source>
        <dbReference type="Proteomes" id="UP000287033"/>
    </source>
</evidence>
<gene>
    <name evidence="1" type="ORF">chiPu_0032546</name>
</gene>
<organism evidence="1 2">
    <name type="scientific">Chiloscyllium punctatum</name>
    <name type="common">Brownbanded bambooshark</name>
    <name type="synonym">Hemiscyllium punctatum</name>
    <dbReference type="NCBI Taxonomy" id="137246"/>
    <lineage>
        <taxon>Eukaryota</taxon>
        <taxon>Metazoa</taxon>
        <taxon>Chordata</taxon>
        <taxon>Craniata</taxon>
        <taxon>Vertebrata</taxon>
        <taxon>Chondrichthyes</taxon>
        <taxon>Elasmobranchii</taxon>
        <taxon>Galeomorphii</taxon>
        <taxon>Galeoidea</taxon>
        <taxon>Orectolobiformes</taxon>
        <taxon>Hemiscylliidae</taxon>
        <taxon>Chiloscyllium</taxon>
    </lineage>
</organism>
<evidence type="ECO:0000313" key="1">
    <source>
        <dbReference type="EMBL" id="GCC48188.1"/>
    </source>
</evidence>